<dbReference type="KEGG" id="dfg:B0537_11500"/>
<evidence type="ECO:0000313" key="4">
    <source>
        <dbReference type="Proteomes" id="UP000189464"/>
    </source>
</evidence>
<dbReference type="GO" id="GO:0004803">
    <property type="term" value="F:transposase activity"/>
    <property type="evidence" value="ECO:0007669"/>
    <property type="project" value="InterPro"/>
</dbReference>
<dbReference type="AlphaFoldDB" id="A0A1S6IXZ9"/>
<dbReference type="InterPro" id="IPR047650">
    <property type="entry name" value="Transpos_IS110"/>
</dbReference>
<proteinExistence type="predicted"/>
<dbReference type="OrthoDB" id="9811278at2"/>
<gene>
    <name evidence="3" type="ORF">B0537_11500</name>
</gene>
<dbReference type="STRING" id="1833852.B0537_11500"/>
<accession>A0A1S6IXZ9</accession>
<evidence type="ECO:0000259" key="2">
    <source>
        <dbReference type="Pfam" id="PF02371"/>
    </source>
</evidence>
<protein>
    <submittedName>
        <fullName evidence="3">IS110 family transposase</fullName>
    </submittedName>
</protein>
<sequence length="423" mass="47718">MITKDAKLIQPKTVVVGVDIAKRVHWATVMYEGMPVGKAFAIRNTREGFENLLFTLNALKQKLGAHSIVVGMEPTGHYFKPLAYFLANTGMCQVVLVNPYHVNRSKEFDDNSPTKNDRKDARVIARLVSQGNYFFAPLNYGVWAELRNSNAERLQLIKKRWQLKNQLTTILDQFFPEFADVFKDILGKGAIYILTHYPFPADILEVEEQTLCEGLKEATTNRVGQKRARKLREAASHSIGIKEGLKGARNQVYHLVEQLELIQRQIKDVEIKMAEQIEETGMGKYLTSIKGVGVVSAAAFLAEIGNPDDYENYKQVQKKAGLNLKENSSGQHKGKTTVSKRGRPSLLQLMYQIALVSVARNPEMKNFYRYLTTRQENPLAGKQALIAVAVKMIKVMLAVCKRREYYDGSKVGKGHRDARLQAA</sequence>
<dbReference type="Pfam" id="PF01548">
    <property type="entry name" value="DEDD_Tnp_IS110"/>
    <property type="match status" value="1"/>
</dbReference>
<keyword evidence="4" id="KW-1185">Reference proteome</keyword>
<dbReference type="GO" id="GO:0006313">
    <property type="term" value="P:DNA transposition"/>
    <property type="evidence" value="ECO:0007669"/>
    <property type="project" value="InterPro"/>
</dbReference>
<evidence type="ECO:0000313" key="3">
    <source>
        <dbReference type="EMBL" id="AQS59649.1"/>
    </source>
</evidence>
<dbReference type="PANTHER" id="PTHR33055:SF13">
    <property type="entry name" value="TRANSPOSASE"/>
    <property type="match status" value="1"/>
</dbReference>
<name>A0A1S6IXZ9_9FIRM</name>
<dbReference type="InterPro" id="IPR002525">
    <property type="entry name" value="Transp_IS110-like_N"/>
</dbReference>
<dbReference type="Proteomes" id="UP000189464">
    <property type="component" value="Chromosome"/>
</dbReference>
<evidence type="ECO:0000259" key="1">
    <source>
        <dbReference type="Pfam" id="PF01548"/>
    </source>
</evidence>
<dbReference type="GO" id="GO:0003677">
    <property type="term" value="F:DNA binding"/>
    <property type="evidence" value="ECO:0007669"/>
    <property type="project" value="InterPro"/>
</dbReference>
<organism evidence="3 4">
    <name type="scientific">Desulforamulus ferrireducens</name>
    <dbReference type="NCBI Taxonomy" id="1833852"/>
    <lineage>
        <taxon>Bacteria</taxon>
        <taxon>Bacillati</taxon>
        <taxon>Bacillota</taxon>
        <taxon>Clostridia</taxon>
        <taxon>Eubacteriales</taxon>
        <taxon>Peptococcaceae</taxon>
        <taxon>Desulforamulus</taxon>
    </lineage>
</organism>
<feature type="domain" description="Transposase IS110-like N-terminal" evidence="1">
    <location>
        <begin position="16"/>
        <end position="176"/>
    </location>
</feature>
<dbReference type="PANTHER" id="PTHR33055">
    <property type="entry name" value="TRANSPOSASE FOR INSERTION SEQUENCE ELEMENT IS1111A"/>
    <property type="match status" value="1"/>
</dbReference>
<dbReference type="NCBIfam" id="NF033542">
    <property type="entry name" value="transpos_IS110"/>
    <property type="match status" value="1"/>
</dbReference>
<feature type="domain" description="Transposase IS116/IS110/IS902 C-terminal" evidence="2">
    <location>
        <begin position="284"/>
        <end position="369"/>
    </location>
</feature>
<dbReference type="RefSeq" id="WP_077714704.1">
    <property type="nucleotide sequence ID" value="NZ_CP019698.1"/>
</dbReference>
<dbReference type="Pfam" id="PF02371">
    <property type="entry name" value="Transposase_20"/>
    <property type="match status" value="1"/>
</dbReference>
<reference evidence="3 4" key="1">
    <citation type="journal article" date="2016" name="Int. J. Syst. Evol. Microbiol.">
        <title>Desulfotomaculum ferrireducens sp. nov., a moderately thermophilic sulfate-reducing and dissimilatory Fe(III)-reducing bacterium isolated from compost.</title>
        <authorList>
            <person name="Yang G."/>
            <person name="Guo J."/>
            <person name="Zhuang L."/>
            <person name="Yuan Y."/>
            <person name="Zhou S."/>
        </authorList>
    </citation>
    <scope>NUCLEOTIDE SEQUENCE [LARGE SCALE GENOMIC DNA]</scope>
    <source>
        <strain evidence="3 4">GSS09</strain>
    </source>
</reference>
<dbReference type="EMBL" id="CP019698">
    <property type="protein sequence ID" value="AQS59649.1"/>
    <property type="molecule type" value="Genomic_DNA"/>
</dbReference>
<dbReference type="InterPro" id="IPR003346">
    <property type="entry name" value="Transposase_20"/>
</dbReference>